<dbReference type="AlphaFoldDB" id="A0A3B0FRX5"/>
<feature type="transmembrane region" description="Helical" evidence="5">
    <location>
        <begin position="273"/>
        <end position="293"/>
    </location>
</feature>
<evidence type="ECO:0000313" key="8">
    <source>
        <dbReference type="Proteomes" id="UP000273159"/>
    </source>
</evidence>
<feature type="transmembrane region" description="Helical" evidence="5">
    <location>
        <begin position="200"/>
        <end position="219"/>
    </location>
</feature>
<evidence type="ECO:0000256" key="2">
    <source>
        <dbReference type="ARBA" id="ARBA00022692"/>
    </source>
</evidence>
<dbReference type="PANTHER" id="PTHR37422">
    <property type="entry name" value="TEICHURONIC ACID BIOSYNTHESIS PROTEIN TUAE"/>
    <property type="match status" value="1"/>
</dbReference>
<evidence type="ECO:0000256" key="5">
    <source>
        <dbReference type="SAM" id="Phobius"/>
    </source>
</evidence>
<dbReference type="GO" id="GO:0016874">
    <property type="term" value="F:ligase activity"/>
    <property type="evidence" value="ECO:0007669"/>
    <property type="project" value="UniProtKB-KW"/>
</dbReference>
<evidence type="ECO:0000256" key="1">
    <source>
        <dbReference type="ARBA" id="ARBA00004141"/>
    </source>
</evidence>
<gene>
    <name evidence="7" type="ORF">D7Z96_13575</name>
</gene>
<feature type="transmembrane region" description="Helical" evidence="5">
    <location>
        <begin position="381"/>
        <end position="401"/>
    </location>
</feature>
<feature type="domain" description="O-antigen ligase-related" evidence="6">
    <location>
        <begin position="233"/>
        <end position="361"/>
    </location>
</feature>
<feature type="transmembrane region" description="Helical" evidence="5">
    <location>
        <begin position="226"/>
        <end position="242"/>
    </location>
</feature>
<dbReference type="RefSeq" id="WP_120692853.1">
    <property type="nucleotide sequence ID" value="NZ_RBNH01000012.1"/>
</dbReference>
<feature type="transmembrane region" description="Helical" evidence="5">
    <location>
        <begin position="111"/>
        <end position="129"/>
    </location>
</feature>
<proteinExistence type="predicted"/>
<sequence>MTMHIGRQGGIASRPPVVLYVLLIAILVLPSYMVVPALGASGSAGQLLAVGVFVLWLVASSFGLHNPLPYGHPGRAAMLFWIIASCASYAAMFAGFSGANDAAGRAAADRWLILMVAGAGVTLLTTETLRSVEAVKSITRWVMAGAAFCCTVALVQFALRLNPMEWVAALMVGFQDNGSGTAFQSREAFMRVAGTTMHPIELGVICSMLLPLAIWWSLFDASARKWVRVVVPILLFTGNIVTVSRTGLIGLAVSALILIPYLPVLARRWALVLVPFGIAFLFLLVPGMVSTLFSSATAGSSDASITYRTDDYPLAWQLFFEHPWLGLGPGTWMPTDAKDIFDNQYLLTVATMGGIGLAALLAYLLAPFFASLTAAHHARSAEVRVLGGAVGAAMLVAAVSAGTFDALSFQTFALICPFFIGLSGVVWLLVKQQISVPLPAVWPLSAHTNVGEGKPWTR</sequence>
<keyword evidence="4 5" id="KW-0472">Membrane</keyword>
<feature type="transmembrane region" description="Helical" evidence="5">
    <location>
        <begin position="248"/>
        <end position="266"/>
    </location>
</feature>
<feature type="transmembrane region" description="Helical" evidence="5">
    <location>
        <begin position="141"/>
        <end position="159"/>
    </location>
</feature>
<feature type="transmembrane region" description="Helical" evidence="5">
    <location>
        <begin position="345"/>
        <end position="369"/>
    </location>
</feature>
<dbReference type="InterPro" id="IPR051533">
    <property type="entry name" value="WaaL-like"/>
</dbReference>
<dbReference type="PANTHER" id="PTHR37422:SF13">
    <property type="entry name" value="LIPOPOLYSACCHARIDE BIOSYNTHESIS PROTEIN PA4999-RELATED"/>
    <property type="match status" value="1"/>
</dbReference>
<keyword evidence="3 5" id="KW-1133">Transmembrane helix</keyword>
<feature type="transmembrane region" description="Helical" evidence="5">
    <location>
        <begin position="76"/>
        <end position="99"/>
    </location>
</feature>
<accession>A0A3B0FRX5</accession>
<evidence type="ECO:0000256" key="3">
    <source>
        <dbReference type="ARBA" id="ARBA00022989"/>
    </source>
</evidence>
<name>A0A3B0FRX5_PSEPS</name>
<dbReference type="Proteomes" id="UP000273159">
    <property type="component" value="Unassembled WGS sequence"/>
</dbReference>
<comment type="caution">
    <text evidence="7">The sequence shown here is derived from an EMBL/GenBank/DDBJ whole genome shotgun (WGS) entry which is preliminary data.</text>
</comment>
<evidence type="ECO:0000313" key="7">
    <source>
        <dbReference type="EMBL" id="RKO22590.1"/>
    </source>
</evidence>
<reference evidence="8" key="2">
    <citation type="submission" date="2018-10" db="EMBL/GenBank/DDBJ databases">
        <authorList>
            <person name="Wang Y."/>
            <person name="Wang J."/>
            <person name="Yang X."/>
            <person name="Wang Z."/>
            <person name="Huang Y."/>
        </authorList>
    </citation>
    <scope>NUCLEOTIDE SEQUENCE [LARGE SCALE GENOMIC DNA]</scope>
    <source>
        <strain evidence="8">J015</strain>
    </source>
</reference>
<evidence type="ECO:0000256" key="4">
    <source>
        <dbReference type="ARBA" id="ARBA00023136"/>
    </source>
</evidence>
<dbReference type="InterPro" id="IPR007016">
    <property type="entry name" value="O-antigen_ligase-rel_domated"/>
</dbReference>
<dbReference type="EMBL" id="RBNH01000012">
    <property type="protein sequence ID" value="RKO22590.1"/>
    <property type="molecule type" value="Genomic_DNA"/>
</dbReference>
<organism evidence="7 8">
    <name type="scientific">Pseudarthrobacter phenanthrenivorans</name>
    <name type="common">Arthrobacter phenanthrenivorans</name>
    <dbReference type="NCBI Taxonomy" id="361575"/>
    <lineage>
        <taxon>Bacteria</taxon>
        <taxon>Bacillati</taxon>
        <taxon>Actinomycetota</taxon>
        <taxon>Actinomycetes</taxon>
        <taxon>Micrococcales</taxon>
        <taxon>Micrococcaceae</taxon>
        <taxon>Pseudarthrobacter</taxon>
    </lineage>
</organism>
<reference evidence="7 8" key="1">
    <citation type="submission" date="2018-10" db="EMBL/GenBank/DDBJ databases">
        <title>Genome-guide identification and characterization of bacteria that degrade polycyclic aromatic hydrocarbons and resist hexavalent chromium simultaneously.</title>
        <authorList>
            <person name="Feng H."/>
        </authorList>
    </citation>
    <scope>NUCLEOTIDE SEQUENCE [LARGE SCALE GENOMIC DNA]</scope>
    <source>
        <strain evidence="7 8">J015</strain>
    </source>
</reference>
<protein>
    <submittedName>
        <fullName evidence="7">O-antigen ligase family protein</fullName>
    </submittedName>
</protein>
<feature type="transmembrane region" description="Helical" evidence="5">
    <location>
        <begin position="44"/>
        <end position="64"/>
    </location>
</feature>
<keyword evidence="7" id="KW-0436">Ligase</keyword>
<feature type="transmembrane region" description="Helical" evidence="5">
    <location>
        <begin position="17"/>
        <end position="38"/>
    </location>
</feature>
<dbReference type="Pfam" id="PF04932">
    <property type="entry name" value="Wzy_C"/>
    <property type="match status" value="1"/>
</dbReference>
<dbReference type="GO" id="GO:0016020">
    <property type="term" value="C:membrane"/>
    <property type="evidence" value="ECO:0007669"/>
    <property type="project" value="UniProtKB-SubCell"/>
</dbReference>
<feature type="transmembrane region" description="Helical" evidence="5">
    <location>
        <begin position="407"/>
        <end position="430"/>
    </location>
</feature>
<keyword evidence="2 5" id="KW-0812">Transmembrane</keyword>
<comment type="subcellular location">
    <subcellularLocation>
        <location evidence="1">Membrane</location>
        <topology evidence="1">Multi-pass membrane protein</topology>
    </subcellularLocation>
</comment>
<evidence type="ECO:0000259" key="6">
    <source>
        <dbReference type="Pfam" id="PF04932"/>
    </source>
</evidence>